<dbReference type="PANTHER" id="PTHR21363:SF0">
    <property type="entry name" value="PREPHENATE DEHYDROGENASE [NADP(+)]"/>
    <property type="match status" value="1"/>
</dbReference>
<dbReference type="RefSeq" id="WP_348388633.1">
    <property type="nucleotide sequence ID" value="NZ_CP134146.1"/>
</dbReference>
<sequence length="375" mass="42203">MTTFDKKLQQCRNDIDEIDQQLVNLLAKRREVTCRVGELKSQVGMPIFAPDRENQLLAKLAKQAQAVGLSVPLVEDVFRRIMRDSYSSQDEQGYQCINPDAGKVVVIGGQGQLGQVFVDLFTRTGYQVSILEKDDWQNADSIFANAGLVIVAVPINLTELVISKLSNLPIDCILADITSIKAKPLRAMMAVHRGPVVGLHPMFGPDVTGLIKQTIIVCHGEQLDKYQWLLDQFTVWGALNYVVSAKEHDEAMAMVQVMRHFSTVSYGYHLMQEDVELEQLLAMSSPIYRLELAMVGRLFAQDPNLYADIIFSNPDNVVMMKRFANRFVELLSSVEQGNKSDFIAKFKQVADWFGDDAQNFLLESTSLLEKAREHK</sequence>
<feature type="domain" description="Chorismate mutase" evidence="3">
    <location>
        <begin position="2"/>
        <end position="93"/>
    </location>
</feature>
<feature type="domain" description="Prephenate/arogenate dehydrogenase" evidence="4">
    <location>
        <begin position="102"/>
        <end position="364"/>
    </location>
</feature>
<dbReference type="SMART" id="SM00830">
    <property type="entry name" value="CM_2"/>
    <property type="match status" value="1"/>
</dbReference>
<dbReference type="InterPro" id="IPR036979">
    <property type="entry name" value="CM_dom_sf"/>
</dbReference>
<dbReference type="SUPFAM" id="SSF48600">
    <property type="entry name" value="Chorismate mutase II"/>
    <property type="match status" value="1"/>
</dbReference>
<keyword evidence="2" id="KW-0520">NAD</keyword>
<keyword evidence="6" id="KW-1185">Reference proteome</keyword>
<dbReference type="Gene3D" id="3.40.50.720">
    <property type="entry name" value="NAD(P)-binding Rossmann-like Domain"/>
    <property type="match status" value="1"/>
</dbReference>
<dbReference type="EMBL" id="CP134146">
    <property type="protein sequence ID" value="WNC69491.1"/>
    <property type="molecule type" value="Genomic_DNA"/>
</dbReference>
<reference evidence="6" key="1">
    <citation type="submission" date="2023-09" db="EMBL/GenBank/DDBJ databases">
        <authorList>
            <person name="Li S."/>
            <person name="Li X."/>
            <person name="Zhang C."/>
            <person name="Zhao Z."/>
        </authorList>
    </citation>
    <scope>NUCLEOTIDE SEQUENCE [LARGE SCALE GENOMIC DNA]</scope>
    <source>
        <strain evidence="6">SQ345</strain>
    </source>
</reference>
<keyword evidence="2" id="KW-0057">Aromatic amino acid biosynthesis</keyword>
<evidence type="ECO:0000259" key="3">
    <source>
        <dbReference type="PROSITE" id="PS51168"/>
    </source>
</evidence>
<proteinExistence type="predicted"/>
<dbReference type="InterPro" id="IPR003099">
    <property type="entry name" value="Prephen_DH"/>
</dbReference>
<dbReference type="InterPro" id="IPR050812">
    <property type="entry name" value="Preph/Arog_dehydrog"/>
</dbReference>
<evidence type="ECO:0000259" key="4">
    <source>
        <dbReference type="PROSITE" id="PS51176"/>
    </source>
</evidence>
<evidence type="ECO:0000313" key="6">
    <source>
        <dbReference type="Proteomes" id="UP001248581"/>
    </source>
</evidence>
<dbReference type="InterPro" id="IPR046826">
    <property type="entry name" value="PDH_N"/>
</dbReference>
<keyword evidence="2" id="KW-0827">Tyrosine biosynthesis</keyword>
<dbReference type="InterPro" id="IPR008927">
    <property type="entry name" value="6-PGluconate_DH-like_C_sf"/>
</dbReference>
<comment type="pathway">
    <text evidence="2">Amino-acid biosynthesis; L-tyrosine biosynthesis; (4-hydroxyphenyl)pyruvate from prephenate (NAD(+) route): step 1/1.</text>
</comment>
<comment type="pathway">
    <text evidence="2">Metabolic intermediate biosynthesis; prephenate biosynthesis; prephenate from chorismate: step 1/1.</text>
</comment>
<dbReference type="SUPFAM" id="SSF51735">
    <property type="entry name" value="NAD(P)-binding Rossmann-fold domains"/>
    <property type="match status" value="1"/>
</dbReference>
<dbReference type="PANTHER" id="PTHR21363">
    <property type="entry name" value="PREPHENATE DEHYDROGENASE"/>
    <property type="match status" value="1"/>
</dbReference>
<protein>
    <recommendedName>
        <fullName evidence="2">T-protein</fullName>
    </recommendedName>
</protein>
<keyword evidence="1 2" id="KW-0560">Oxidoreductase</keyword>
<dbReference type="SUPFAM" id="SSF48179">
    <property type="entry name" value="6-phosphogluconate dehydrogenase C-terminal domain-like"/>
    <property type="match status" value="1"/>
</dbReference>
<gene>
    <name evidence="5" type="primary">tyrA</name>
    <name evidence="5" type="ORF">RI845_04925</name>
</gene>
<dbReference type="Proteomes" id="UP001248581">
    <property type="component" value="Chromosome"/>
</dbReference>
<evidence type="ECO:0000256" key="1">
    <source>
        <dbReference type="ARBA" id="ARBA00023002"/>
    </source>
</evidence>
<comment type="subcellular location">
    <subcellularLocation>
        <location evidence="2">Cytoplasm</location>
    </subcellularLocation>
</comment>
<dbReference type="NCBIfam" id="NF008400">
    <property type="entry name" value="PRK11199.1"/>
    <property type="match status" value="1"/>
</dbReference>
<dbReference type="Gene3D" id="1.20.59.10">
    <property type="entry name" value="Chorismate mutase"/>
    <property type="match status" value="1"/>
</dbReference>
<dbReference type="InterPro" id="IPR002701">
    <property type="entry name" value="CM_II_prokaryot"/>
</dbReference>
<keyword evidence="2" id="KW-0963">Cytoplasm</keyword>
<dbReference type="PIRSF" id="PIRSF001499">
    <property type="entry name" value="Chor_mut_pdh_Tpr"/>
    <property type="match status" value="1"/>
</dbReference>
<dbReference type="InterPro" id="IPR008244">
    <property type="entry name" value="Chor_mut/prephenate_DH_T"/>
</dbReference>
<dbReference type="Gene3D" id="1.10.3660.10">
    <property type="entry name" value="6-phosphogluconate dehydrogenase C-terminal like domain"/>
    <property type="match status" value="1"/>
</dbReference>
<evidence type="ECO:0000313" key="5">
    <source>
        <dbReference type="EMBL" id="WNC69491.1"/>
    </source>
</evidence>
<dbReference type="GO" id="GO:0008977">
    <property type="term" value="F:prephenate dehydrogenase (NAD+) activity"/>
    <property type="evidence" value="ECO:0007669"/>
    <property type="project" value="UniProtKB-EC"/>
</dbReference>
<dbReference type="Pfam" id="PF02153">
    <property type="entry name" value="PDH_N"/>
    <property type="match status" value="1"/>
</dbReference>
<dbReference type="InterPro" id="IPR036291">
    <property type="entry name" value="NAD(P)-bd_dom_sf"/>
</dbReference>
<dbReference type="Pfam" id="PF20463">
    <property type="entry name" value="PDH_C"/>
    <property type="match status" value="1"/>
</dbReference>
<keyword evidence="2" id="KW-0028">Amino-acid biosynthesis</keyword>
<name>A0ABY9TL93_9GAMM</name>
<keyword evidence="2 5" id="KW-0413">Isomerase</keyword>
<dbReference type="InterPro" id="IPR036263">
    <property type="entry name" value="Chorismate_II_sf"/>
</dbReference>
<dbReference type="Pfam" id="PF01817">
    <property type="entry name" value="CM_2"/>
    <property type="match status" value="1"/>
</dbReference>
<organism evidence="5 6">
    <name type="scientific">Thalassotalea nanhaiensis</name>
    <dbReference type="NCBI Taxonomy" id="3065648"/>
    <lineage>
        <taxon>Bacteria</taxon>
        <taxon>Pseudomonadati</taxon>
        <taxon>Pseudomonadota</taxon>
        <taxon>Gammaproteobacteria</taxon>
        <taxon>Alteromonadales</taxon>
        <taxon>Colwelliaceae</taxon>
        <taxon>Thalassotalea</taxon>
    </lineage>
</organism>
<evidence type="ECO:0000256" key="2">
    <source>
        <dbReference type="PIRNR" id="PIRNR001499"/>
    </source>
</evidence>
<dbReference type="PROSITE" id="PS51176">
    <property type="entry name" value="PDH_ADH"/>
    <property type="match status" value="1"/>
</dbReference>
<dbReference type="GO" id="GO:0004106">
    <property type="term" value="F:chorismate mutase activity"/>
    <property type="evidence" value="ECO:0007669"/>
    <property type="project" value="UniProtKB-EC"/>
</dbReference>
<dbReference type="InterPro" id="IPR046825">
    <property type="entry name" value="PDH_C"/>
</dbReference>
<accession>A0ABY9TL93</accession>
<dbReference type="PROSITE" id="PS51168">
    <property type="entry name" value="CHORISMATE_MUT_2"/>
    <property type="match status" value="1"/>
</dbReference>